<organism evidence="1 2">
    <name type="scientific">Microbacterium mitrae</name>
    <dbReference type="NCBI Taxonomy" id="664640"/>
    <lineage>
        <taxon>Bacteria</taxon>
        <taxon>Bacillati</taxon>
        <taxon>Actinomycetota</taxon>
        <taxon>Actinomycetes</taxon>
        <taxon>Micrococcales</taxon>
        <taxon>Microbacteriaceae</taxon>
        <taxon>Microbacterium</taxon>
    </lineage>
</organism>
<evidence type="ECO:0000313" key="1">
    <source>
        <dbReference type="EMBL" id="TXK06681.1"/>
    </source>
</evidence>
<protein>
    <recommendedName>
        <fullName evidence="3">MmcQ/YjbR family DNA-binding protein</fullName>
    </recommendedName>
</protein>
<keyword evidence="2" id="KW-1185">Reference proteome</keyword>
<reference evidence="1 2" key="1">
    <citation type="submission" date="2019-08" db="EMBL/GenBank/DDBJ databases">
        <authorList>
            <person name="Dong K."/>
        </authorList>
    </citation>
    <scope>NUCLEOTIDE SEQUENCE [LARGE SCALE GENOMIC DNA]</scope>
    <source>
        <strain evidence="1 2">M4-8</strain>
    </source>
</reference>
<accession>A0A5C8HUG9</accession>
<dbReference type="AlphaFoldDB" id="A0A5C8HUG9"/>
<dbReference type="OrthoDB" id="954305at2"/>
<gene>
    <name evidence="1" type="ORF">FVP60_03020</name>
</gene>
<proteinExistence type="predicted"/>
<name>A0A5C8HUG9_9MICO</name>
<sequence>MATLDDVRRIAAELPGSEERATASGVSWFVRSKPFAWECRPYPSIAEELNEIIARELVLGVKIGDAIEARALRHMAPEVFLPQTTKWSEPKVAFRMAGIDGDHLRELVIEAWRVQAPGYLRREYDDANPAPTSAP</sequence>
<comment type="caution">
    <text evidence="1">The sequence shown here is derived from an EMBL/GenBank/DDBJ whole genome shotgun (WGS) entry which is preliminary data.</text>
</comment>
<dbReference type="Proteomes" id="UP000321196">
    <property type="component" value="Unassembled WGS sequence"/>
</dbReference>
<dbReference type="RefSeq" id="WP_147824775.1">
    <property type="nucleotide sequence ID" value="NZ_BAAARG010000001.1"/>
</dbReference>
<dbReference type="EMBL" id="VRSW01000001">
    <property type="protein sequence ID" value="TXK06681.1"/>
    <property type="molecule type" value="Genomic_DNA"/>
</dbReference>
<evidence type="ECO:0008006" key="3">
    <source>
        <dbReference type="Google" id="ProtNLM"/>
    </source>
</evidence>
<evidence type="ECO:0000313" key="2">
    <source>
        <dbReference type="Proteomes" id="UP000321196"/>
    </source>
</evidence>